<dbReference type="InterPro" id="IPR045935">
    <property type="entry name" value="DUF6355"/>
</dbReference>
<comment type="caution">
    <text evidence="2">The sequence shown here is derived from an EMBL/GenBank/DDBJ whole genome shotgun (WGS) entry which is preliminary data.</text>
</comment>
<organism evidence="2 3">
    <name type="scientific">Kibdelosporangium persicum</name>
    <dbReference type="NCBI Taxonomy" id="2698649"/>
    <lineage>
        <taxon>Bacteria</taxon>
        <taxon>Bacillati</taxon>
        <taxon>Actinomycetota</taxon>
        <taxon>Actinomycetes</taxon>
        <taxon>Pseudonocardiales</taxon>
        <taxon>Pseudonocardiaceae</taxon>
        <taxon>Kibdelosporangium</taxon>
    </lineage>
</organism>
<dbReference type="RefSeq" id="WP_173135185.1">
    <property type="nucleotide sequence ID" value="NZ_CBCSGW010000002.1"/>
</dbReference>
<keyword evidence="3" id="KW-1185">Reference proteome</keyword>
<dbReference type="PROSITE" id="PS51257">
    <property type="entry name" value="PROKAR_LIPOPROTEIN"/>
    <property type="match status" value="1"/>
</dbReference>
<dbReference type="Proteomes" id="UP000763557">
    <property type="component" value="Unassembled WGS sequence"/>
</dbReference>
<feature type="chain" id="PRO_5047347583" evidence="1">
    <location>
        <begin position="25"/>
        <end position="102"/>
    </location>
</feature>
<evidence type="ECO:0000256" key="1">
    <source>
        <dbReference type="SAM" id="SignalP"/>
    </source>
</evidence>
<keyword evidence="1" id="KW-0732">Signal</keyword>
<reference evidence="2 3" key="1">
    <citation type="submission" date="2020-01" db="EMBL/GenBank/DDBJ databases">
        <title>Kibdelosporangium persica a novel Actinomycetes from a hot desert in Iran.</title>
        <authorList>
            <person name="Safaei N."/>
            <person name="Zaburannyi N."/>
            <person name="Mueller R."/>
            <person name="Wink J."/>
        </authorList>
    </citation>
    <scope>NUCLEOTIDE SEQUENCE [LARGE SCALE GENOMIC DNA]</scope>
    <source>
        <strain evidence="2 3">4NS15</strain>
    </source>
</reference>
<accession>A0ABX2F7S4</accession>
<protein>
    <submittedName>
        <fullName evidence="2">Uncharacterized protein</fullName>
    </submittedName>
</protein>
<feature type="signal peptide" evidence="1">
    <location>
        <begin position="1"/>
        <end position="24"/>
    </location>
</feature>
<sequence length="102" mass="10939">MKKLAIAFAGAVLGCLAIAPSAGAVENSSAGVQTFYDCGFVPAYKTPNNRALYNHCGSGPVKIIVENIWFVDRERCVSVGLTDIEYYSGGYTTRDAWHVGNC</sequence>
<evidence type="ECO:0000313" key="2">
    <source>
        <dbReference type="EMBL" id="NRN67405.1"/>
    </source>
</evidence>
<dbReference type="Pfam" id="PF19882">
    <property type="entry name" value="DUF6355"/>
    <property type="match status" value="1"/>
</dbReference>
<evidence type="ECO:0000313" key="3">
    <source>
        <dbReference type="Proteomes" id="UP000763557"/>
    </source>
</evidence>
<proteinExistence type="predicted"/>
<name>A0ABX2F7S4_9PSEU</name>
<dbReference type="EMBL" id="JAAATY010000014">
    <property type="protein sequence ID" value="NRN67405.1"/>
    <property type="molecule type" value="Genomic_DNA"/>
</dbReference>
<gene>
    <name evidence="2" type="ORF">GC106_46450</name>
</gene>